<dbReference type="Gene3D" id="3.90.190.10">
    <property type="entry name" value="Protein tyrosine phosphatase superfamily"/>
    <property type="match status" value="1"/>
</dbReference>
<dbReference type="OMA" id="VIWQELY"/>
<dbReference type="CDD" id="cd14514">
    <property type="entry name" value="DUSP14-like"/>
    <property type="match status" value="1"/>
</dbReference>
<dbReference type="InParanoid" id="E3LS44"/>
<dbReference type="Proteomes" id="UP000008281">
    <property type="component" value="Unassembled WGS sequence"/>
</dbReference>
<evidence type="ECO:0000256" key="1">
    <source>
        <dbReference type="ARBA" id="ARBA00008601"/>
    </source>
</evidence>
<evidence type="ECO:0000259" key="5">
    <source>
        <dbReference type="PROSITE" id="PS50054"/>
    </source>
</evidence>
<keyword evidence="8" id="KW-1185">Reference proteome</keyword>
<dbReference type="SMART" id="SM00195">
    <property type="entry name" value="DSPc"/>
    <property type="match status" value="1"/>
</dbReference>
<dbReference type="PROSITE" id="PS50056">
    <property type="entry name" value="TYR_PHOSPHATASE_2"/>
    <property type="match status" value="1"/>
</dbReference>
<evidence type="ECO:0000259" key="6">
    <source>
        <dbReference type="PROSITE" id="PS50056"/>
    </source>
</evidence>
<dbReference type="HOGENOM" id="CLU_947413_0_0_1"/>
<feature type="domain" description="Tyrosine specific protein phosphatases" evidence="6">
    <location>
        <begin position="89"/>
        <end position="143"/>
    </location>
</feature>
<dbReference type="AlphaFoldDB" id="E3LS44"/>
<evidence type="ECO:0000256" key="2">
    <source>
        <dbReference type="ARBA" id="ARBA00022801"/>
    </source>
</evidence>
<proteinExistence type="inferred from homology"/>
<sequence length="308" mass="34788">MTSRRIINREQRQCSQIRPYLYVSGLAALSPRVLSRFCVCINLIPGFRLSAPPHMKVVHLPLQDNETTDLSAHWANVYKVKRERKREMNYLFQEIEEARKGAGRALLLCAMGISRSATFAIAYVMQQEKKTLHDSYKAVQLARNIVCPNVGFFQQLIDLEQKLRGKVSCKIIEPLPGCKVPDVIWQELYDEMIMSMSQDDRHSLASCNLSARSTTNDTMSLRSLNMVNDTSRSLASFHLTHRPIGASPTLLVPSSSSSSSVRGPIPLQRAHTEPPKEASILPKSALRDKSKSGEKKKKWRLSFHKDVV</sequence>
<accession>E3LS44</accession>
<keyword evidence="3" id="KW-0904">Protein phosphatase</keyword>
<dbReference type="OrthoDB" id="285418at2759"/>
<dbReference type="Pfam" id="PF00782">
    <property type="entry name" value="DSPc"/>
    <property type="match status" value="1"/>
</dbReference>
<dbReference type="eggNOG" id="KOG1716">
    <property type="taxonomic scope" value="Eukaryota"/>
</dbReference>
<name>E3LS44_CAERE</name>
<dbReference type="InterPro" id="IPR000340">
    <property type="entry name" value="Dual-sp_phosphatase_cat-dom"/>
</dbReference>
<evidence type="ECO:0000256" key="4">
    <source>
        <dbReference type="SAM" id="MobiDB-lite"/>
    </source>
</evidence>
<dbReference type="PROSITE" id="PS50054">
    <property type="entry name" value="TYR_PHOSPHATASE_DUAL"/>
    <property type="match status" value="1"/>
</dbReference>
<dbReference type="PANTHER" id="PTHR45961:SF2">
    <property type="entry name" value="PROTEIN CBG09952"/>
    <property type="match status" value="1"/>
</dbReference>
<dbReference type="STRING" id="31234.E3LS44"/>
<feature type="region of interest" description="Disordered" evidence="4">
    <location>
        <begin position="248"/>
        <end position="308"/>
    </location>
</feature>
<dbReference type="InterPro" id="IPR029021">
    <property type="entry name" value="Prot-tyrosine_phosphatase-like"/>
</dbReference>
<keyword evidence="2" id="KW-0378">Hydrolase</keyword>
<evidence type="ECO:0008006" key="9">
    <source>
        <dbReference type="Google" id="ProtNLM"/>
    </source>
</evidence>
<organism evidence="8">
    <name type="scientific">Caenorhabditis remanei</name>
    <name type="common">Caenorhabditis vulgaris</name>
    <dbReference type="NCBI Taxonomy" id="31234"/>
    <lineage>
        <taxon>Eukaryota</taxon>
        <taxon>Metazoa</taxon>
        <taxon>Ecdysozoa</taxon>
        <taxon>Nematoda</taxon>
        <taxon>Chromadorea</taxon>
        <taxon>Rhabditida</taxon>
        <taxon>Rhabditina</taxon>
        <taxon>Rhabditomorpha</taxon>
        <taxon>Rhabditoidea</taxon>
        <taxon>Rhabditidae</taxon>
        <taxon>Peloderinae</taxon>
        <taxon>Caenorhabditis</taxon>
    </lineage>
</organism>
<reference evidence="7" key="1">
    <citation type="submission" date="2007-07" db="EMBL/GenBank/DDBJ databases">
        <title>PCAP assembly of the Caenorhabditis remanei genome.</title>
        <authorList>
            <consortium name="The Caenorhabditis remanei Sequencing Consortium"/>
            <person name="Wilson R.K."/>
        </authorList>
    </citation>
    <scope>NUCLEOTIDE SEQUENCE [LARGE SCALE GENOMIC DNA]</scope>
    <source>
        <strain evidence="7">PB4641</strain>
    </source>
</reference>
<dbReference type="GO" id="GO:0004721">
    <property type="term" value="F:phosphoprotein phosphatase activity"/>
    <property type="evidence" value="ECO:0007669"/>
    <property type="project" value="UniProtKB-KW"/>
</dbReference>
<comment type="similarity">
    <text evidence="1">Belongs to the protein-tyrosine phosphatase family. Non-receptor class dual specificity subfamily.</text>
</comment>
<protein>
    <recommendedName>
        <fullName evidence="9">Tyrosine-protein phosphatase domain-containing protein</fullName>
    </recommendedName>
</protein>
<dbReference type="SUPFAM" id="SSF52799">
    <property type="entry name" value="(Phosphotyrosine protein) phosphatases II"/>
    <property type="match status" value="1"/>
</dbReference>
<dbReference type="GO" id="GO:0005737">
    <property type="term" value="C:cytoplasm"/>
    <property type="evidence" value="ECO:0007669"/>
    <property type="project" value="TreeGrafter"/>
</dbReference>
<evidence type="ECO:0000313" key="7">
    <source>
        <dbReference type="EMBL" id="EFP09646.1"/>
    </source>
</evidence>
<dbReference type="EMBL" id="DS268414">
    <property type="protein sequence ID" value="EFP09646.1"/>
    <property type="molecule type" value="Genomic_DNA"/>
</dbReference>
<evidence type="ECO:0000313" key="8">
    <source>
        <dbReference type="Proteomes" id="UP000008281"/>
    </source>
</evidence>
<dbReference type="InterPro" id="IPR020422">
    <property type="entry name" value="TYR_PHOSPHATASE_DUAL_dom"/>
</dbReference>
<dbReference type="PANTHER" id="PTHR45961">
    <property type="entry name" value="IP21249P"/>
    <property type="match status" value="1"/>
</dbReference>
<dbReference type="InterPro" id="IPR000387">
    <property type="entry name" value="Tyr_Pase_dom"/>
</dbReference>
<dbReference type="InterPro" id="IPR052103">
    <property type="entry name" value="Dual_spec_Phospatases"/>
</dbReference>
<feature type="domain" description="Tyrosine-protein phosphatase" evidence="5">
    <location>
        <begin position="13"/>
        <end position="165"/>
    </location>
</feature>
<gene>
    <name evidence="7" type="ORF">CRE_25243</name>
</gene>
<evidence type="ECO:0000256" key="3">
    <source>
        <dbReference type="ARBA" id="ARBA00022912"/>
    </source>
</evidence>